<evidence type="ECO:0000256" key="2">
    <source>
        <dbReference type="SAM" id="SignalP"/>
    </source>
</evidence>
<accession>A0A7S4VWD6</accession>
<reference evidence="3" key="1">
    <citation type="submission" date="2021-01" db="EMBL/GenBank/DDBJ databases">
        <authorList>
            <person name="Corre E."/>
            <person name="Pelletier E."/>
            <person name="Niang G."/>
            <person name="Scheremetjew M."/>
            <person name="Finn R."/>
            <person name="Kale V."/>
            <person name="Holt S."/>
            <person name="Cochrane G."/>
            <person name="Meng A."/>
            <person name="Brown T."/>
            <person name="Cohen L."/>
        </authorList>
    </citation>
    <scope>NUCLEOTIDE SEQUENCE</scope>
    <source>
        <strain evidence="3">CCMP3105</strain>
    </source>
</reference>
<organism evidence="3">
    <name type="scientific">Alexandrium monilatum</name>
    <dbReference type="NCBI Taxonomy" id="311494"/>
    <lineage>
        <taxon>Eukaryota</taxon>
        <taxon>Sar</taxon>
        <taxon>Alveolata</taxon>
        <taxon>Dinophyceae</taxon>
        <taxon>Gonyaulacales</taxon>
        <taxon>Pyrocystaceae</taxon>
        <taxon>Alexandrium</taxon>
    </lineage>
</organism>
<gene>
    <name evidence="3" type="ORF">AMON00008_LOCUS55470</name>
</gene>
<proteinExistence type="predicted"/>
<evidence type="ECO:0000256" key="1">
    <source>
        <dbReference type="SAM" id="MobiDB-lite"/>
    </source>
</evidence>
<dbReference type="PROSITE" id="PS50330">
    <property type="entry name" value="UIM"/>
    <property type="match status" value="1"/>
</dbReference>
<sequence length="448" mass="48064">MAFLTSIAHAANLCWGSAAPWEAAPSGGREQGWEAPPPTADDEGQRALPGEASLCWGSAAPRDAALSRARQILSRSEDDDLSRAMALSLQEPQPDDSSEDLERAIELSLLELPTGCTAQPGGPPQDERAYVPDELLASMARATGGVIDWEAGGAIPEEDGGARVAGSAVHVVQRETEVPQAAPLGGDVASAGRDAQAPPQAPRGDVFQEVPARGGASDWRRPWPLPCWVSQGRAPQTWRSGALEDVEDAWTWLYQLGKFRTVRRGIFEAASWKDLGRVAVASRSACCMVASSCSPDKHPADPDCSRRRLLSATREDRGGRAAPCAPLSIPRFGEPFARALARRLRDSGAVFGGSLHVDCRKGIVTWGEGGLDGWRLFYDDASKDFRLRFQGHSAKEAHDLSWGTDHAFVSFWRVASDATLAAFCMGEWYGGRAEVVHVEGAPCMRALG</sequence>
<feature type="signal peptide" evidence="2">
    <location>
        <begin position="1"/>
        <end position="18"/>
    </location>
</feature>
<dbReference type="SMART" id="SM00726">
    <property type="entry name" value="UIM"/>
    <property type="match status" value="2"/>
</dbReference>
<name>A0A7S4VWD6_9DINO</name>
<feature type="region of interest" description="Disordered" evidence="1">
    <location>
        <begin position="23"/>
        <end position="50"/>
    </location>
</feature>
<dbReference type="InterPro" id="IPR003903">
    <property type="entry name" value="UIM_dom"/>
</dbReference>
<feature type="chain" id="PRO_5030807088" evidence="2">
    <location>
        <begin position="19"/>
        <end position="448"/>
    </location>
</feature>
<dbReference type="Pfam" id="PF02809">
    <property type="entry name" value="UIM"/>
    <property type="match status" value="2"/>
</dbReference>
<dbReference type="AlphaFoldDB" id="A0A7S4VWD6"/>
<dbReference type="EMBL" id="HBNR01077906">
    <property type="protein sequence ID" value="CAE4654413.1"/>
    <property type="molecule type" value="Transcribed_RNA"/>
</dbReference>
<feature type="region of interest" description="Disordered" evidence="1">
    <location>
        <begin position="179"/>
        <end position="208"/>
    </location>
</feature>
<evidence type="ECO:0000313" key="3">
    <source>
        <dbReference type="EMBL" id="CAE4654413.1"/>
    </source>
</evidence>
<protein>
    <submittedName>
        <fullName evidence="3">Uncharacterized protein</fullName>
    </submittedName>
</protein>
<keyword evidence="2" id="KW-0732">Signal</keyword>